<dbReference type="EMBL" id="DYVK01000087">
    <property type="protein sequence ID" value="HJG16229.1"/>
    <property type="molecule type" value="Genomic_DNA"/>
</dbReference>
<protein>
    <submittedName>
        <fullName evidence="2">Glycosyltransferase family 2 protein</fullName>
    </submittedName>
</protein>
<evidence type="ECO:0000313" key="3">
    <source>
        <dbReference type="Proteomes" id="UP000759256"/>
    </source>
</evidence>
<dbReference type="PANTHER" id="PTHR22916">
    <property type="entry name" value="GLYCOSYLTRANSFERASE"/>
    <property type="match status" value="1"/>
</dbReference>
<proteinExistence type="predicted"/>
<dbReference type="InterPro" id="IPR001173">
    <property type="entry name" value="Glyco_trans_2-like"/>
</dbReference>
<gene>
    <name evidence="2" type="ORF">K8V06_08880</name>
</gene>
<dbReference type="CDD" id="cd00761">
    <property type="entry name" value="Glyco_tranf_GTA_type"/>
    <property type="match status" value="1"/>
</dbReference>
<dbReference type="SUPFAM" id="SSF53448">
    <property type="entry name" value="Nucleotide-diphospho-sugar transferases"/>
    <property type="match status" value="1"/>
</dbReference>
<sequence length="347" mass="40798">MNLKKSSPKNLNLKYKIKMNKVTIIIPMYNVQQYVKYLLMDLQKQSYPNIEYILVNDGSTDQTGYLVELFINRQEDSVHEYKLFNTTNRGVSAARNLGIENAHGEYIIFVDADDRLDGNFVSEYVASIEKSGADIEMFSLYKTKSITNLTPVNRMNYAEIGENGYLNGSDFFINISNFKLKTYISTFIFKKELLKKVKFNTKVKYWEDFLLVCSIITSFPKIVIHVNDQAFYYYYQRSDSALHSMELNDYDQCLMVIDILLTKIKNQKFLQEIYSVFLGFKVGVLKTYIAECIRQSNYLKYKQLRKEFLILNKKSKYNSKRESIIRNVQYVALKINLPFLILDKLFR</sequence>
<comment type="caution">
    <text evidence="2">The sequence shown here is derived from an EMBL/GenBank/DDBJ whole genome shotgun (WGS) entry which is preliminary data.</text>
</comment>
<dbReference type="InterPro" id="IPR029044">
    <property type="entry name" value="Nucleotide-diphossugar_trans"/>
</dbReference>
<organism evidence="2 3">
    <name type="scientific">Ligilactobacillus salivarius</name>
    <dbReference type="NCBI Taxonomy" id="1624"/>
    <lineage>
        <taxon>Bacteria</taxon>
        <taxon>Bacillati</taxon>
        <taxon>Bacillota</taxon>
        <taxon>Bacilli</taxon>
        <taxon>Lactobacillales</taxon>
        <taxon>Lactobacillaceae</taxon>
        <taxon>Ligilactobacillus</taxon>
    </lineage>
</organism>
<feature type="domain" description="Glycosyltransferase 2-like" evidence="1">
    <location>
        <begin position="23"/>
        <end position="162"/>
    </location>
</feature>
<dbReference type="Gene3D" id="3.90.550.10">
    <property type="entry name" value="Spore Coat Polysaccharide Biosynthesis Protein SpsA, Chain A"/>
    <property type="match status" value="1"/>
</dbReference>
<evidence type="ECO:0000259" key="1">
    <source>
        <dbReference type="Pfam" id="PF00535"/>
    </source>
</evidence>
<evidence type="ECO:0000313" key="2">
    <source>
        <dbReference type="EMBL" id="HJG16229.1"/>
    </source>
</evidence>
<reference evidence="2" key="2">
    <citation type="submission" date="2021-09" db="EMBL/GenBank/DDBJ databases">
        <authorList>
            <person name="Gilroy R."/>
        </authorList>
    </citation>
    <scope>NUCLEOTIDE SEQUENCE</scope>
    <source>
        <strain evidence="2">CHK189-29639</strain>
    </source>
</reference>
<reference evidence="2" key="1">
    <citation type="journal article" date="2021" name="PeerJ">
        <title>Extensive microbial diversity within the chicken gut microbiome revealed by metagenomics and culture.</title>
        <authorList>
            <person name="Gilroy R."/>
            <person name="Ravi A."/>
            <person name="Getino M."/>
            <person name="Pursley I."/>
            <person name="Horton D.L."/>
            <person name="Alikhan N.F."/>
            <person name="Baker D."/>
            <person name="Gharbi K."/>
            <person name="Hall N."/>
            <person name="Watson M."/>
            <person name="Adriaenssens E.M."/>
            <person name="Foster-Nyarko E."/>
            <person name="Jarju S."/>
            <person name="Secka A."/>
            <person name="Antonio M."/>
            <person name="Oren A."/>
            <person name="Chaudhuri R.R."/>
            <person name="La Ragione R."/>
            <person name="Hildebrand F."/>
            <person name="Pallen M.J."/>
        </authorList>
    </citation>
    <scope>NUCLEOTIDE SEQUENCE</scope>
    <source>
        <strain evidence="2">CHK189-29639</strain>
    </source>
</reference>
<accession>A0A921IEK0</accession>
<dbReference type="Proteomes" id="UP000759256">
    <property type="component" value="Unassembled WGS sequence"/>
</dbReference>
<name>A0A921IEK0_9LACO</name>
<dbReference type="AlphaFoldDB" id="A0A921IEK0"/>
<dbReference type="PANTHER" id="PTHR22916:SF71">
    <property type="entry name" value="GLYCOSYL TRANSFERASE"/>
    <property type="match status" value="1"/>
</dbReference>
<dbReference type="Pfam" id="PF00535">
    <property type="entry name" value="Glycos_transf_2"/>
    <property type="match status" value="1"/>
</dbReference>